<dbReference type="OrthoDB" id="2973770at2"/>
<evidence type="ECO:0000256" key="1">
    <source>
        <dbReference type="SAM" id="Phobius"/>
    </source>
</evidence>
<comment type="caution">
    <text evidence="2">The sequence shown here is derived from an EMBL/GenBank/DDBJ whole genome shotgun (WGS) entry which is preliminary data.</text>
</comment>
<organism evidence="2 3">
    <name type="scientific">Gottfriedia solisilvae</name>
    <dbReference type="NCBI Taxonomy" id="1516104"/>
    <lineage>
        <taxon>Bacteria</taxon>
        <taxon>Bacillati</taxon>
        <taxon>Bacillota</taxon>
        <taxon>Bacilli</taxon>
        <taxon>Bacillales</taxon>
        <taxon>Bacillaceae</taxon>
        <taxon>Gottfriedia</taxon>
    </lineage>
</organism>
<keyword evidence="3" id="KW-1185">Reference proteome</keyword>
<accession>A0A8J3ACZ9</accession>
<dbReference type="EMBL" id="BMHB01000001">
    <property type="protein sequence ID" value="GGI11731.1"/>
    <property type="molecule type" value="Genomic_DNA"/>
</dbReference>
<feature type="transmembrane region" description="Helical" evidence="1">
    <location>
        <begin position="54"/>
        <end position="73"/>
    </location>
</feature>
<evidence type="ECO:0000313" key="2">
    <source>
        <dbReference type="EMBL" id="GGI11731.1"/>
    </source>
</evidence>
<protein>
    <recommendedName>
        <fullName evidence="4">Amino acid transporter</fullName>
    </recommendedName>
</protein>
<gene>
    <name evidence="2" type="ORF">GCM10007380_09310</name>
</gene>
<evidence type="ECO:0000313" key="3">
    <source>
        <dbReference type="Proteomes" id="UP000626244"/>
    </source>
</evidence>
<proteinExistence type="predicted"/>
<name>A0A8J3ACZ9_9BACI</name>
<keyword evidence="1" id="KW-0472">Membrane</keyword>
<sequence>MKKKTHETESTDSKVNVDDHEIYSPIEDLQRIEGVGPLKRNSLDLDKQPKAIKFIGYFFIAFVLISTLFFLIANFL</sequence>
<dbReference type="Proteomes" id="UP000626244">
    <property type="component" value="Unassembled WGS sequence"/>
</dbReference>
<evidence type="ECO:0008006" key="4">
    <source>
        <dbReference type="Google" id="ProtNLM"/>
    </source>
</evidence>
<dbReference type="RefSeq" id="WP_087999165.1">
    <property type="nucleotide sequence ID" value="NZ_BMHB01000001.1"/>
</dbReference>
<reference evidence="3" key="1">
    <citation type="journal article" date="2019" name="Int. J. Syst. Evol. Microbiol.">
        <title>The Global Catalogue of Microorganisms (GCM) 10K type strain sequencing project: providing services to taxonomists for standard genome sequencing and annotation.</title>
        <authorList>
            <consortium name="The Broad Institute Genomics Platform"/>
            <consortium name="The Broad Institute Genome Sequencing Center for Infectious Disease"/>
            <person name="Wu L."/>
            <person name="Ma J."/>
        </authorList>
    </citation>
    <scope>NUCLEOTIDE SEQUENCE [LARGE SCALE GENOMIC DNA]</scope>
    <source>
        <strain evidence="3">CGMCC 1.14993</strain>
    </source>
</reference>
<keyword evidence="1" id="KW-1133">Transmembrane helix</keyword>
<keyword evidence="1" id="KW-0812">Transmembrane</keyword>
<dbReference type="AlphaFoldDB" id="A0A8J3ACZ9"/>